<sequence>MTTNSSQSDSTTSTAALRSRLFGDGLDDESISRRSLTSSSLDSWNNNIPALNHTVVLPSSSRASGLGHNSGAFRNRLQDCNTQTSVSFPGRCEDGTIIGLRYPSRRSPAIGSPRADRRTCLDNSRASIFPAVRNQHHLQVAKGSSQS</sequence>
<organism evidence="1 2">
    <name type="scientific">Protopolystoma xenopodis</name>
    <dbReference type="NCBI Taxonomy" id="117903"/>
    <lineage>
        <taxon>Eukaryota</taxon>
        <taxon>Metazoa</taxon>
        <taxon>Spiralia</taxon>
        <taxon>Lophotrochozoa</taxon>
        <taxon>Platyhelminthes</taxon>
        <taxon>Monogenea</taxon>
        <taxon>Polyopisthocotylea</taxon>
        <taxon>Polystomatidea</taxon>
        <taxon>Polystomatidae</taxon>
        <taxon>Protopolystoma</taxon>
    </lineage>
</organism>
<reference evidence="1" key="1">
    <citation type="submission" date="2018-11" db="EMBL/GenBank/DDBJ databases">
        <authorList>
            <consortium name="Pathogen Informatics"/>
        </authorList>
    </citation>
    <scope>NUCLEOTIDE SEQUENCE</scope>
</reference>
<evidence type="ECO:0000313" key="1">
    <source>
        <dbReference type="EMBL" id="VEL25310.1"/>
    </source>
</evidence>
<gene>
    <name evidence="1" type="ORF">PXEA_LOCUS18750</name>
</gene>
<proteinExistence type="predicted"/>
<accession>A0A3S5A1L9</accession>
<protein>
    <submittedName>
        <fullName evidence="1">Uncharacterized protein</fullName>
    </submittedName>
</protein>
<comment type="caution">
    <text evidence="1">The sequence shown here is derived from an EMBL/GenBank/DDBJ whole genome shotgun (WGS) entry which is preliminary data.</text>
</comment>
<evidence type="ECO:0000313" key="2">
    <source>
        <dbReference type="Proteomes" id="UP000784294"/>
    </source>
</evidence>
<dbReference type="Proteomes" id="UP000784294">
    <property type="component" value="Unassembled WGS sequence"/>
</dbReference>
<feature type="non-terminal residue" evidence="1">
    <location>
        <position position="147"/>
    </location>
</feature>
<keyword evidence="2" id="KW-1185">Reference proteome</keyword>
<dbReference type="AlphaFoldDB" id="A0A3S5A1L9"/>
<name>A0A3S5A1L9_9PLAT</name>
<dbReference type="EMBL" id="CAAALY010072949">
    <property type="protein sequence ID" value="VEL25310.1"/>
    <property type="molecule type" value="Genomic_DNA"/>
</dbReference>